<name>A0A852RCZ1_9ACTN</name>
<protein>
    <submittedName>
        <fullName evidence="3">NAD(P)-dependent dehydrogenase (Short-subunit alcohol dehydrogenase family)</fullName>
    </submittedName>
</protein>
<proteinExistence type="inferred from homology"/>
<evidence type="ECO:0000313" key="3">
    <source>
        <dbReference type="EMBL" id="NYD32873.1"/>
    </source>
</evidence>
<accession>A0A852RCZ1</accession>
<keyword evidence="2" id="KW-0560">Oxidoreductase</keyword>
<sequence>MSAGVTRRAIVTGAGPRSIGRAVADALLADGWEVTVTRRATLDLADRASVAAFAASYAGRADDLDLLVNSAGIHLDLGSRWKQPQLLDGHEVHWRTNYLGTVDLTTALLPLLLGGGGGTVVHVVSQLHERGTTDQLLGRPVAYDSWASYGTSKLGLVHHAALLAERYGDQGLRALSVHPGAVSTNIANRGLETRPLLRRLRNLALPLERRTLMTPEESAAHLVRIATDPSAASGYYRKSRPLDPAPAAADLAARAELAATTEAWLAATR</sequence>
<dbReference type="GO" id="GO:0016491">
    <property type="term" value="F:oxidoreductase activity"/>
    <property type="evidence" value="ECO:0007669"/>
    <property type="project" value="UniProtKB-KW"/>
</dbReference>
<keyword evidence="4" id="KW-1185">Reference proteome</keyword>
<dbReference type="Proteomes" id="UP000582231">
    <property type="component" value="Unassembled WGS sequence"/>
</dbReference>
<organism evidence="3 4">
    <name type="scientific">Nocardioides kongjuensis</name>
    <dbReference type="NCBI Taxonomy" id="349522"/>
    <lineage>
        <taxon>Bacteria</taxon>
        <taxon>Bacillati</taxon>
        <taxon>Actinomycetota</taxon>
        <taxon>Actinomycetes</taxon>
        <taxon>Propionibacteriales</taxon>
        <taxon>Nocardioidaceae</taxon>
        <taxon>Nocardioides</taxon>
    </lineage>
</organism>
<evidence type="ECO:0000256" key="2">
    <source>
        <dbReference type="ARBA" id="ARBA00023002"/>
    </source>
</evidence>
<dbReference type="SUPFAM" id="SSF51735">
    <property type="entry name" value="NAD(P)-binding Rossmann-fold domains"/>
    <property type="match status" value="1"/>
</dbReference>
<reference evidence="3 4" key="1">
    <citation type="submission" date="2020-07" db="EMBL/GenBank/DDBJ databases">
        <title>Sequencing the genomes of 1000 actinobacteria strains.</title>
        <authorList>
            <person name="Klenk H.-P."/>
        </authorList>
    </citation>
    <scope>NUCLEOTIDE SEQUENCE [LARGE SCALE GENOMIC DNA]</scope>
    <source>
        <strain evidence="3 4">DSM 19082</strain>
    </source>
</reference>
<comment type="caution">
    <text evidence="3">The sequence shown here is derived from an EMBL/GenBank/DDBJ whole genome shotgun (WGS) entry which is preliminary data.</text>
</comment>
<dbReference type="Pfam" id="PF00106">
    <property type="entry name" value="adh_short"/>
    <property type="match status" value="1"/>
</dbReference>
<dbReference type="InterPro" id="IPR002347">
    <property type="entry name" value="SDR_fam"/>
</dbReference>
<dbReference type="PRINTS" id="PR00081">
    <property type="entry name" value="GDHRDH"/>
</dbReference>
<evidence type="ECO:0000256" key="1">
    <source>
        <dbReference type="ARBA" id="ARBA00006484"/>
    </source>
</evidence>
<gene>
    <name evidence="3" type="ORF">BJ958_004419</name>
</gene>
<dbReference type="Gene3D" id="3.40.50.720">
    <property type="entry name" value="NAD(P)-binding Rossmann-like Domain"/>
    <property type="match status" value="1"/>
</dbReference>
<comment type="similarity">
    <text evidence="1">Belongs to the short-chain dehydrogenases/reductases (SDR) family.</text>
</comment>
<dbReference type="PANTHER" id="PTHR24320:SF148">
    <property type="entry name" value="NAD(P)-BINDING ROSSMANN-FOLD SUPERFAMILY PROTEIN"/>
    <property type="match status" value="1"/>
</dbReference>
<dbReference type="PANTHER" id="PTHR24320">
    <property type="entry name" value="RETINOL DEHYDROGENASE"/>
    <property type="match status" value="1"/>
</dbReference>
<dbReference type="InterPro" id="IPR036291">
    <property type="entry name" value="NAD(P)-bd_dom_sf"/>
</dbReference>
<dbReference type="EMBL" id="JACCBF010000001">
    <property type="protein sequence ID" value="NYD32873.1"/>
    <property type="molecule type" value="Genomic_DNA"/>
</dbReference>
<dbReference type="RefSeq" id="WP_179728992.1">
    <property type="nucleotide sequence ID" value="NZ_BAABEF010000001.1"/>
</dbReference>
<dbReference type="AlphaFoldDB" id="A0A852RCZ1"/>
<evidence type="ECO:0000313" key="4">
    <source>
        <dbReference type="Proteomes" id="UP000582231"/>
    </source>
</evidence>